<dbReference type="AlphaFoldDB" id="A0A4Q1D819"/>
<organism evidence="13 14">
    <name type="scientific">Filimonas effusa</name>
    <dbReference type="NCBI Taxonomy" id="2508721"/>
    <lineage>
        <taxon>Bacteria</taxon>
        <taxon>Pseudomonadati</taxon>
        <taxon>Bacteroidota</taxon>
        <taxon>Chitinophagia</taxon>
        <taxon>Chitinophagales</taxon>
        <taxon>Chitinophagaceae</taxon>
        <taxon>Filimonas</taxon>
    </lineage>
</organism>
<evidence type="ECO:0000313" key="13">
    <source>
        <dbReference type="EMBL" id="RXK85442.1"/>
    </source>
</evidence>
<dbReference type="InterPro" id="IPR008969">
    <property type="entry name" value="CarboxyPept-like_regulatory"/>
</dbReference>
<evidence type="ECO:0000256" key="5">
    <source>
        <dbReference type="ARBA" id="ARBA00022692"/>
    </source>
</evidence>
<evidence type="ECO:0000256" key="8">
    <source>
        <dbReference type="ARBA" id="ARBA00023136"/>
    </source>
</evidence>
<protein>
    <submittedName>
        <fullName evidence="13">SusC/RagA family TonB-linked outer membrane protein</fullName>
    </submittedName>
</protein>
<dbReference type="Pfam" id="PF07660">
    <property type="entry name" value="STN"/>
    <property type="match status" value="1"/>
</dbReference>
<evidence type="ECO:0000256" key="6">
    <source>
        <dbReference type="ARBA" id="ARBA00023004"/>
    </source>
</evidence>
<dbReference type="Pfam" id="PF00593">
    <property type="entry name" value="TonB_dep_Rec_b-barrel"/>
    <property type="match status" value="1"/>
</dbReference>
<evidence type="ECO:0000256" key="1">
    <source>
        <dbReference type="ARBA" id="ARBA00004571"/>
    </source>
</evidence>
<keyword evidence="6" id="KW-0408">Iron</keyword>
<evidence type="ECO:0000256" key="3">
    <source>
        <dbReference type="ARBA" id="ARBA00022452"/>
    </source>
</evidence>
<evidence type="ECO:0000256" key="4">
    <source>
        <dbReference type="ARBA" id="ARBA00022496"/>
    </source>
</evidence>
<evidence type="ECO:0000256" key="7">
    <source>
        <dbReference type="ARBA" id="ARBA00023077"/>
    </source>
</evidence>
<keyword evidence="2 10" id="KW-0813">Transport</keyword>
<dbReference type="SUPFAM" id="SSF56935">
    <property type="entry name" value="Porins"/>
    <property type="match status" value="1"/>
</dbReference>
<dbReference type="Gene3D" id="2.170.130.10">
    <property type="entry name" value="TonB-dependent receptor, plug domain"/>
    <property type="match status" value="1"/>
</dbReference>
<dbReference type="InterPro" id="IPR023997">
    <property type="entry name" value="TonB-dep_OMP_SusC/RagA_CS"/>
</dbReference>
<dbReference type="PROSITE" id="PS52016">
    <property type="entry name" value="TONB_DEPENDENT_REC_3"/>
    <property type="match status" value="1"/>
</dbReference>
<comment type="subcellular location">
    <subcellularLocation>
        <location evidence="1 10">Cell outer membrane</location>
        <topology evidence="1 10">Multi-pass membrane protein</topology>
    </subcellularLocation>
</comment>
<dbReference type="Pfam" id="PF07715">
    <property type="entry name" value="Plug"/>
    <property type="match status" value="1"/>
</dbReference>
<dbReference type="InterPro" id="IPR012910">
    <property type="entry name" value="Plug_dom"/>
</dbReference>
<keyword evidence="3 10" id="KW-1134">Transmembrane beta strand</keyword>
<dbReference type="EMBL" id="SDHZ01000001">
    <property type="protein sequence ID" value="RXK85442.1"/>
    <property type="molecule type" value="Genomic_DNA"/>
</dbReference>
<dbReference type="OrthoDB" id="9768177at2"/>
<name>A0A4Q1D819_9BACT</name>
<evidence type="ECO:0000313" key="14">
    <source>
        <dbReference type="Proteomes" id="UP000290545"/>
    </source>
</evidence>
<comment type="similarity">
    <text evidence="10 11">Belongs to the TonB-dependent receptor family.</text>
</comment>
<gene>
    <name evidence="13" type="ORF">ESB13_01050</name>
</gene>
<evidence type="ECO:0000256" key="11">
    <source>
        <dbReference type="RuleBase" id="RU003357"/>
    </source>
</evidence>
<dbReference type="InterPro" id="IPR011662">
    <property type="entry name" value="Secretin/TonB_short_N"/>
</dbReference>
<dbReference type="InterPro" id="IPR036942">
    <property type="entry name" value="Beta-barrel_TonB_sf"/>
</dbReference>
<keyword evidence="8 10" id="KW-0472">Membrane</keyword>
<keyword evidence="7 11" id="KW-0798">TonB box</keyword>
<reference evidence="13 14" key="1">
    <citation type="submission" date="2019-01" db="EMBL/GenBank/DDBJ databases">
        <title>Filimonas sp. strain TTM-71.</title>
        <authorList>
            <person name="Chen W.-M."/>
        </authorList>
    </citation>
    <scope>NUCLEOTIDE SEQUENCE [LARGE SCALE GENOMIC DNA]</scope>
    <source>
        <strain evidence="13 14">TTM-71</strain>
    </source>
</reference>
<keyword evidence="9 10" id="KW-0998">Cell outer membrane</keyword>
<dbReference type="GO" id="GO:0006826">
    <property type="term" value="P:iron ion transport"/>
    <property type="evidence" value="ECO:0007669"/>
    <property type="project" value="UniProtKB-KW"/>
</dbReference>
<dbReference type="InterPro" id="IPR037066">
    <property type="entry name" value="Plug_dom_sf"/>
</dbReference>
<evidence type="ECO:0000256" key="10">
    <source>
        <dbReference type="PROSITE-ProRule" id="PRU01360"/>
    </source>
</evidence>
<dbReference type="Pfam" id="PF13715">
    <property type="entry name" value="CarbopepD_reg_2"/>
    <property type="match status" value="1"/>
</dbReference>
<dbReference type="NCBIfam" id="TIGR04056">
    <property type="entry name" value="OMP_RagA_SusC"/>
    <property type="match status" value="1"/>
</dbReference>
<dbReference type="RefSeq" id="WP_129001194.1">
    <property type="nucleotide sequence ID" value="NZ_SDHZ01000001.1"/>
</dbReference>
<dbReference type="NCBIfam" id="TIGR04057">
    <property type="entry name" value="SusC_RagA_signa"/>
    <property type="match status" value="1"/>
</dbReference>
<dbReference type="GO" id="GO:0009279">
    <property type="term" value="C:cell outer membrane"/>
    <property type="evidence" value="ECO:0007669"/>
    <property type="project" value="UniProtKB-SubCell"/>
</dbReference>
<dbReference type="Proteomes" id="UP000290545">
    <property type="component" value="Unassembled WGS sequence"/>
</dbReference>
<accession>A0A4Q1D819</accession>
<proteinExistence type="inferred from homology"/>
<dbReference type="InterPro" id="IPR000531">
    <property type="entry name" value="Beta-barrel_TonB"/>
</dbReference>
<comment type="caution">
    <text evidence="13">The sequence shown here is derived from an EMBL/GenBank/DDBJ whole genome shotgun (WGS) entry which is preliminary data.</text>
</comment>
<keyword evidence="4" id="KW-0406">Ion transport</keyword>
<keyword evidence="4" id="KW-0410">Iron transport</keyword>
<evidence type="ECO:0000256" key="9">
    <source>
        <dbReference type="ARBA" id="ARBA00023237"/>
    </source>
</evidence>
<evidence type="ECO:0000259" key="12">
    <source>
        <dbReference type="SMART" id="SM00965"/>
    </source>
</evidence>
<sequence>MKKMELEYAFPRKSILWKTIVLMKLTLILTLVFCLHASASVLSQQTISIKVKKKPLTKVLLEIEQKTDYRFLFNNESMPSDKMVDLDVKDEQISKVMDQVLANTPLTYKIIDEHVIVIMMAAARKDKVRGRVVDAKGQPVQGVSVVEKGTANGALTDAEGWVTLNVNDPATAVLEFKALNYELTEYTLSGKSEFSIVLKDAVAGLDEIVVIGYGSQKRSSVTAAVSSVKADVIATTSAGRIDQALQGRTPGVSVLPVSGSPGSPIKINIRGVGTNGSGDPLYIIDGVRAGGIEYLDPSEIATVDVLKDASAAIYGMDGANGVIIITTKTGKKNSSEISYNMQYARQSVGKKMKMMNAQQYQEYLTAAGTPGGPTPQAAAAVGEGTRWMDEVFKEAPLMRHTLVFSGGTDKSSYLIDGTYFTQNGIIGGDKARFDRYTVRINTENKVKPWLTIGERFSYANFKRQGISEDDEFGSVLSSAIVMDPLTPVVFPGALSAKAQDALNAGYTLVKDENGSYYGISDYVFGEYGNPLAMLRSTHSSTIQNKVVGSLYLNLEPVKDLVLTSRYGIDAAFQKQHGWSPTFWYSSEKLNTLAGGNDKQDNWFNWQWENFATYTRRFSGHNMSFLAGTSMRKVGWNYVGGSYSGLFRENDPFSYGDNVPDVQDRIGSSATITTQASFYGRVTYDYNGTYLLQALVRRDGSSDFAAGHKWATFPFFSAGWVMSNEKFFGGLMGVVNYAKLRASWGKNGSSLNVGPGKWQNSVSPAPPGYPNAGGTYLIGAAPTNLPNPDLTWEISQQADFGIDLAFLNSKLNVTVDYYNKKTKNLITPGAGITPLFAGNTLSLVNSGDVLNRGWEFDVSFKGGRNNGFRYEIGGNLSTIHNEVLSINRFVNQINGAGVGTGWTASIFQPGYPVWYFIGYKTDGIFQNQQQINEYISKSGITGYTPKPGDPIVLDWNGDKQISPADQTYMGSPHPKFVYGFRVNMSYKGFDIIAFLQGQYGNDILMGFNRTDRPTANKPAFFYDRRWTGDGSTNSWFAPNTNSIYVYNSDRMIFKGSYARLRQLQLGYTLPKTVADKAHLHNVRIYISLDDFFTFTHYPGLDPEAGSNDNNSLGIDRGVYPIPRKAMVGLSLSF</sequence>
<dbReference type="SMART" id="SM00965">
    <property type="entry name" value="STN"/>
    <property type="match status" value="1"/>
</dbReference>
<dbReference type="Gene3D" id="2.40.170.20">
    <property type="entry name" value="TonB-dependent receptor, beta-barrel domain"/>
    <property type="match status" value="1"/>
</dbReference>
<feature type="domain" description="Secretin/TonB short N-terminal" evidence="12">
    <location>
        <begin position="69"/>
        <end position="121"/>
    </location>
</feature>
<keyword evidence="14" id="KW-1185">Reference proteome</keyword>
<dbReference type="SUPFAM" id="SSF49464">
    <property type="entry name" value="Carboxypeptidase regulatory domain-like"/>
    <property type="match status" value="1"/>
</dbReference>
<evidence type="ECO:0000256" key="2">
    <source>
        <dbReference type="ARBA" id="ARBA00022448"/>
    </source>
</evidence>
<dbReference type="InterPro" id="IPR023996">
    <property type="entry name" value="TonB-dep_OMP_SusC/RagA"/>
</dbReference>
<dbReference type="InterPro" id="IPR039426">
    <property type="entry name" value="TonB-dep_rcpt-like"/>
</dbReference>
<keyword evidence="5 10" id="KW-0812">Transmembrane</keyword>